<evidence type="ECO:0000259" key="4">
    <source>
        <dbReference type="Pfam" id="PF00724"/>
    </source>
</evidence>
<dbReference type="GO" id="GO:0010181">
    <property type="term" value="F:FMN binding"/>
    <property type="evidence" value="ECO:0007669"/>
    <property type="project" value="InterPro"/>
</dbReference>
<dbReference type="PANTHER" id="PTHR43656:SF2">
    <property type="entry name" value="BINDING OXIDOREDUCTASE, PUTATIVE (AFU_ORTHOLOGUE AFUA_2G08260)-RELATED"/>
    <property type="match status" value="1"/>
</dbReference>
<evidence type="ECO:0000313" key="5">
    <source>
        <dbReference type="EMBL" id="AUX21327.1"/>
    </source>
</evidence>
<feature type="domain" description="NADH:flavin oxidoreductase/NADH oxidase N-terminal" evidence="4">
    <location>
        <begin position="225"/>
        <end position="436"/>
    </location>
</feature>
<dbReference type="InterPro" id="IPR051799">
    <property type="entry name" value="NADH_flavin_oxidoreductase"/>
</dbReference>
<organism evidence="5 6">
    <name type="scientific">Sorangium cellulosum</name>
    <name type="common">Polyangium cellulosum</name>
    <dbReference type="NCBI Taxonomy" id="56"/>
    <lineage>
        <taxon>Bacteria</taxon>
        <taxon>Pseudomonadati</taxon>
        <taxon>Myxococcota</taxon>
        <taxon>Polyangia</taxon>
        <taxon>Polyangiales</taxon>
        <taxon>Polyangiaceae</taxon>
        <taxon>Sorangium</taxon>
    </lineage>
</organism>
<dbReference type="AlphaFoldDB" id="A0A4P2PX02"/>
<evidence type="ECO:0000313" key="6">
    <source>
        <dbReference type="Proteomes" id="UP000295781"/>
    </source>
</evidence>
<dbReference type="Pfam" id="PF00724">
    <property type="entry name" value="Oxidored_FMN"/>
    <property type="match status" value="1"/>
</dbReference>
<keyword evidence="2" id="KW-0560">Oxidoreductase</keyword>
<gene>
    <name evidence="5" type="ORF">SOCEGT47_018080</name>
</gene>
<protein>
    <submittedName>
        <fullName evidence="5">NADH oxidase</fullName>
    </submittedName>
</protein>
<dbReference type="GO" id="GO:0016491">
    <property type="term" value="F:oxidoreductase activity"/>
    <property type="evidence" value="ECO:0007669"/>
    <property type="project" value="UniProtKB-KW"/>
</dbReference>
<dbReference type="OrthoDB" id="9784632at2"/>
<proteinExistence type="predicted"/>
<dbReference type="Gene3D" id="3.20.20.70">
    <property type="entry name" value="Aldolase class I"/>
    <property type="match status" value="1"/>
</dbReference>
<dbReference type="InterPro" id="IPR001155">
    <property type="entry name" value="OxRdtase_FMN_N"/>
</dbReference>
<name>A0A4P2PX02_SORCE</name>
<evidence type="ECO:0000256" key="3">
    <source>
        <dbReference type="SAM" id="MobiDB-lite"/>
    </source>
</evidence>
<reference evidence="5 6" key="1">
    <citation type="submission" date="2015-09" db="EMBL/GenBank/DDBJ databases">
        <title>Sorangium comparison.</title>
        <authorList>
            <person name="Zaburannyi N."/>
            <person name="Bunk B."/>
            <person name="Overmann J."/>
            <person name="Mueller R."/>
        </authorList>
    </citation>
    <scope>NUCLEOTIDE SEQUENCE [LARGE SCALE GENOMIC DNA]</scope>
    <source>
        <strain evidence="5 6">So ceGT47</strain>
    </source>
</reference>
<keyword evidence="1" id="KW-0285">Flavoprotein</keyword>
<dbReference type="InterPro" id="IPR013785">
    <property type="entry name" value="Aldolase_TIM"/>
</dbReference>
<evidence type="ECO:0000256" key="1">
    <source>
        <dbReference type="ARBA" id="ARBA00022630"/>
    </source>
</evidence>
<dbReference type="SUPFAM" id="SSF51395">
    <property type="entry name" value="FMN-linked oxidoreductases"/>
    <property type="match status" value="1"/>
</dbReference>
<sequence length="528" mass="57722">MWKPPERIRHALPPDAPPTAEEAARARLFSPLRLASGLELAERSWVPAMVPWRATEEGFVTREVLDWYGRFADGQPGALVVEATGIRDVPSGPLLRAGHDRFVPGLAELARTVRERSAGRTRVLLQLIDFLRIRRRPPRDRFLREFLAITGEHRRALSEALGEPRLRGAEEAEVRGALVALDDERLAAVLTPRELEALRHGERERVTDVALPHIRDLPRALPGLFAAAAARAREAGFDGVELHYAHAYTMASFLSALNTRADGYGGARERRARLPLEVYAAVRDAVSSRFTVGCRFLCDDIIEGGNRVDDAAFFAVAFAAAGMDFLSLSTGGKFEDAKQPRVGEAAYPYTGPSGYECMPTALSDATGPFARQVPKQAEVRRAVRAAGLATPIVVAGGICTFAQAEGLLARDEADLIGAARQTLADPDWFLKLRLGRGGEVRRCIYSNYCEALDQRHRPVTCQLWDREGLGEPGVATTDGGKRRLVAPPWTRGRTADDADDRRGPTPGGGAPEVPHPPKPNAGEERPRR</sequence>
<dbReference type="PANTHER" id="PTHR43656">
    <property type="entry name" value="BINDING OXIDOREDUCTASE, PUTATIVE (AFU_ORTHOLOGUE AFUA_2G08260)-RELATED"/>
    <property type="match status" value="1"/>
</dbReference>
<feature type="region of interest" description="Disordered" evidence="3">
    <location>
        <begin position="469"/>
        <end position="528"/>
    </location>
</feature>
<accession>A0A4P2PX02</accession>
<dbReference type="RefSeq" id="WP_129346664.1">
    <property type="nucleotide sequence ID" value="NZ_CP012670.1"/>
</dbReference>
<evidence type="ECO:0000256" key="2">
    <source>
        <dbReference type="ARBA" id="ARBA00023002"/>
    </source>
</evidence>
<feature type="compositionally biased region" description="Basic and acidic residues" evidence="3">
    <location>
        <begin position="493"/>
        <end position="503"/>
    </location>
</feature>
<dbReference type="EMBL" id="CP012670">
    <property type="protein sequence ID" value="AUX21327.1"/>
    <property type="molecule type" value="Genomic_DNA"/>
</dbReference>
<dbReference type="Proteomes" id="UP000295781">
    <property type="component" value="Chromosome"/>
</dbReference>